<dbReference type="Gene3D" id="3.40.50.720">
    <property type="entry name" value="NAD(P)-binding Rossmann-like Domain"/>
    <property type="match status" value="1"/>
</dbReference>
<reference evidence="3 4" key="1">
    <citation type="submission" date="2019-01" db="EMBL/GenBank/DDBJ databases">
        <title>Lacibacter sp. strain TTM-7.</title>
        <authorList>
            <person name="Chen W.-M."/>
        </authorList>
    </citation>
    <scope>NUCLEOTIDE SEQUENCE [LARGE SCALE GENOMIC DNA]</scope>
    <source>
        <strain evidence="3 4">TTM-7</strain>
    </source>
</reference>
<evidence type="ECO:0000259" key="1">
    <source>
        <dbReference type="Pfam" id="PF03807"/>
    </source>
</evidence>
<dbReference type="InterPro" id="IPR008927">
    <property type="entry name" value="6-PGluconate_DH-like_C_sf"/>
</dbReference>
<dbReference type="PANTHER" id="PTHR40459:SF1">
    <property type="entry name" value="CONSERVED HYPOTHETICAL ALANINE AND LEUCINE RICH PROTEIN"/>
    <property type="match status" value="1"/>
</dbReference>
<gene>
    <name evidence="3" type="ORF">ESA94_16595</name>
</gene>
<organism evidence="3 4">
    <name type="scientific">Lacibacter luteus</name>
    <dbReference type="NCBI Taxonomy" id="2508719"/>
    <lineage>
        <taxon>Bacteria</taxon>
        <taxon>Pseudomonadati</taxon>
        <taxon>Bacteroidota</taxon>
        <taxon>Chitinophagia</taxon>
        <taxon>Chitinophagales</taxon>
        <taxon>Chitinophagaceae</taxon>
        <taxon>Lacibacter</taxon>
    </lineage>
</organism>
<dbReference type="Pfam" id="PF03807">
    <property type="entry name" value="F420_oxidored"/>
    <property type="match status" value="1"/>
</dbReference>
<dbReference type="InterPro" id="IPR037108">
    <property type="entry name" value="TM1727-like_C_sf"/>
</dbReference>
<name>A0A4Q1CGT3_9BACT</name>
<protein>
    <submittedName>
        <fullName evidence="3">DUF2520 domain-containing protein</fullName>
    </submittedName>
</protein>
<dbReference type="InterPro" id="IPR018931">
    <property type="entry name" value="DUF2520"/>
</dbReference>
<dbReference type="Gene3D" id="1.10.1040.20">
    <property type="entry name" value="ProC-like, C-terminal domain"/>
    <property type="match status" value="1"/>
</dbReference>
<sequence>MKVILLGSGNTATVLAKMIVKAEHEVVQVWSRNFDHAKALAAKVRAQPIATLDELSGEADLCIMAVSDAAIPQLAKQLQLRRKVLVHTAGSVSRDVLRNSSPNYGVLYPLQSLRKEMLVIPPVPFLIDGNSDEVNALLEDFAHSLSDNVQFVDDAARLNMHLAAVMVSNFTNHLYALTEDYCKDRNLDFKLLHPLIIEVACRLTQGHAVDMQTGPARRGDEETIKKHLLLLEIDEHLQDLYRELSESIQKLYRKK</sequence>
<dbReference type="Pfam" id="PF10728">
    <property type="entry name" value="DUF2520"/>
    <property type="match status" value="1"/>
</dbReference>
<keyword evidence="4" id="KW-1185">Reference proteome</keyword>
<evidence type="ECO:0000313" key="3">
    <source>
        <dbReference type="EMBL" id="RXK59000.1"/>
    </source>
</evidence>
<evidence type="ECO:0000313" key="4">
    <source>
        <dbReference type="Proteomes" id="UP000290204"/>
    </source>
</evidence>
<dbReference type="SUPFAM" id="SSF51735">
    <property type="entry name" value="NAD(P)-binding Rossmann-fold domains"/>
    <property type="match status" value="1"/>
</dbReference>
<dbReference type="EMBL" id="SDHW01000005">
    <property type="protein sequence ID" value="RXK59000.1"/>
    <property type="molecule type" value="Genomic_DNA"/>
</dbReference>
<dbReference type="SUPFAM" id="SSF48179">
    <property type="entry name" value="6-phosphogluconate dehydrogenase C-terminal domain-like"/>
    <property type="match status" value="1"/>
</dbReference>
<dbReference type="AlphaFoldDB" id="A0A4Q1CGT3"/>
<feature type="domain" description="DUF2520" evidence="2">
    <location>
        <begin position="123"/>
        <end position="248"/>
    </location>
</feature>
<proteinExistence type="predicted"/>
<dbReference type="OrthoDB" id="9810755at2"/>
<feature type="domain" description="Pyrroline-5-carboxylate reductase catalytic N-terminal" evidence="1">
    <location>
        <begin position="3"/>
        <end position="88"/>
    </location>
</feature>
<accession>A0A4Q1CGT3</accession>
<dbReference type="InterPro" id="IPR036291">
    <property type="entry name" value="NAD(P)-bd_dom_sf"/>
</dbReference>
<dbReference type="Proteomes" id="UP000290204">
    <property type="component" value="Unassembled WGS sequence"/>
</dbReference>
<evidence type="ECO:0000259" key="2">
    <source>
        <dbReference type="Pfam" id="PF10728"/>
    </source>
</evidence>
<dbReference type="PANTHER" id="PTHR40459">
    <property type="entry name" value="CONSERVED HYPOTHETICAL ALANINE AND LEUCINE RICH PROTEIN"/>
    <property type="match status" value="1"/>
</dbReference>
<dbReference type="RefSeq" id="WP_129132056.1">
    <property type="nucleotide sequence ID" value="NZ_SDHW01000005.1"/>
</dbReference>
<dbReference type="InterPro" id="IPR028939">
    <property type="entry name" value="P5C_Rdtase_cat_N"/>
</dbReference>
<comment type="caution">
    <text evidence="3">The sequence shown here is derived from an EMBL/GenBank/DDBJ whole genome shotgun (WGS) entry which is preliminary data.</text>
</comment>